<accession>X0S5U2</accession>
<dbReference type="NCBIfam" id="NF003089">
    <property type="entry name" value="PRK04016.1"/>
    <property type="match status" value="1"/>
</dbReference>
<dbReference type="GO" id="GO:0003677">
    <property type="term" value="F:DNA binding"/>
    <property type="evidence" value="ECO:0007669"/>
    <property type="project" value="InterPro"/>
</dbReference>
<dbReference type="InterPro" id="IPR023580">
    <property type="entry name" value="RNA_pol_su_RPB10"/>
</dbReference>
<dbReference type="InterPro" id="IPR000268">
    <property type="entry name" value="RPABC5/Rpb10"/>
</dbReference>
<dbReference type="SUPFAM" id="SSF46924">
    <property type="entry name" value="RNA polymerase subunit RPB10"/>
    <property type="match status" value="1"/>
</dbReference>
<dbReference type="GO" id="GO:0005666">
    <property type="term" value="C:RNA polymerase III complex"/>
    <property type="evidence" value="ECO:0007669"/>
    <property type="project" value="TreeGrafter"/>
</dbReference>
<dbReference type="GO" id="GO:0006360">
    <property type="term" value="P:transcription by RNA polymerase I"/>
    <property type="evidence" value="ECO:0007669"/>
    <property type="project" value="TreeGrafter"/>
</dbReference>
<reference evidence="5" key="1">
    <citation type="journal article" date="2014" name="Front. Microbiol.">
        <title>High frequency of phylogenetically diverse reductive dehalogenase-homologous genes in deep subseafloor sedimentary metagenomes.</title>
        <authorList>
            <person name="Kawai M."/>
            <person name="Futagami T."/>
            <person name="Toyoda A."/>
            <person name="Takaki Y."/>
            <person name="Nishi S."/>
            <person name="Hori S."/>
            <person name="Arai W."/>
            <person name="Tsubouchi T."/>
            <person name="Morono Y."/>
            <person name="Uchiyama I."/>
            <person name="Ito T."/>
            <person name="Fujiyama A."/>
            <person name="Inagaki F."/>
            <person name="Takami H."/>
        </authorList>
    </citation>
    <scope>NUCLEOTIDE SEQUENCE</scope>
    <source>
        <strain evidence="5">Expedition CK06-06</strain>
    </source>
</reference>
<dbReference type="PIRSF" id="PIRSF005653">
    <property type="entry name" value="RNA_pol_N/8_sub"/>
    <property type="match status" value="1"/>
</dbReference>
<evidence type="ECO:0000256" key="2">
    <source>
        <dbReference type="ARBA" id="ARBA00022723"/>
    </source>
</evidence>
<dbReference type="PROSITE" id="PS01112">
    <property type="entry name" value="RNA_POL_N_8KD"/>
    <property type="match status" value="1"/>
</dbReference>
<keyword evidence="4" id="KW-0804">Transcription</keyword>
<dbReference type="PANTHER" id="PTHR23431">
    <property type="entry name" value="DNA-DIRECTED RNA POLYMERASES I, II, AND III SUBUNIT RPABC5 FAMILY MEMBER"/>
    <property type="match status" value="1"/>
</dbReference>
<dbReference type="GO" id="GO:0003899">
    <property type="term" value="F:DNA-directed RNA polymerase activity"/>
    <property type="evidence" value="ECO:0007669"/>
    <property type="project" value="InterPro"/>
</dbReference>
<keyword evidence="1" id="KW-0240">DNA-directed RNA polymerase</keyword>
<evidence type="ECO:0000256" key="4">
    <source>
        <dbReference type="ARBA" id="ARBA00023163"/>
    </source>
</evidence>
<protein>
    <recommendedName>
        <fullName evidence="6">DNA-directed RNA polymerase subunit N</fullName>
    </recommendedName>
</protein>
<dbReference type="PANTHER" id="PTHR23431:SF3">
    <property type="entry name" value="DNA-DIRECTED RNA POLYMERASES I, II, AND III SUBUNIT RPABC5"/>
    <property type="match status" value="1"/>
</dbReference>
<keyword evidence="3" id="KW-0862">Zinc</keyword>
<comment type="caution">
    <text evidence="5">The sequence shown here is derived from an EMBL/GenBank/DDBJ whole genome shotgun (WGS) entry which is preliminary data.</text>
</comment>
<evidence type="ECO:0000313" key="5">
    <source>
        <dbReference type="EMBL" id="GAF76433.1"/>
    </source>
</evidence>
<dbReference type="FunFam" id="1.10.10.60:FF:000024">
    <property type="entry name" value="DNA-directed RNA polymerases I, II, and III subunit"/>
    <property type="match status" value="1"/>
</dbReference>
<sequence length="72" mass="8245">FGEGCTLIIPVRCFSCGKLIAHIYDPYLELLEKGESAEKAFKELGIERFCCKRMIVGHVDLIDELLKFPRLQ</sequence>
<dbReference type="GO" id="GO:0005736">
    <property type="term" value="C:RNA polymerase I complex"/>
    <property type="evidence" value="ECO:0007669"/>
    <property type="project" value="TreeGrafter"/>
</dbReference>
<organism evidence="5">
    <name type="scientific">marine sediment metagenome</name>
    <dbReference type="NCBI Taxonomy" id="412755"/>
    <lineage>
        <taxon>unclassified sequences</taxon>
        <taxon>metagenomes</taxon>
        <taxon>ecological metagenomes</taxon>
    </lineage>
</organism>
<dbReference type="GO" id="GO:0005665">
    <property type="term" value="C:RNA polymerase II, core complex"/>
    <property type="evidence" value="ECO:0007669"/>
    <property type="project" value="TreeGrafter"/>
</dbReference>
<evidence type="ECO:0000256" key="1">
    <source>
        <dbReference type="ARBA" id="ARBA00022478"/>
    </source>
</evidence>
<keyword evidence="2" id="KW-0479">Metal-binding</keyword>
<dbReference type="Gene3D" id="1.10.10.60">
    <property type="entry name" value="Homeodomain-like"/>
    <property type="match status" value="1"/>
</dbReference>
<dbReference type="GO" id="GO:0042797">
    <property type="term" value="P:tRNA transcription by RNA polymerase III"/>
    <property type="evidence" value="ECO:0007669"/>
    <property type="project" value="TreeGrafter"/>
</dbReference>
<dbReference type="AlphaFoldDB" id="X0S5U2"/>
<dbReference type="HAMAP" id="MF_00250">
    <property type="entry name" value="RNApol_arch_Rpo10"/>
    <property type="match status" value="1"/>
</dbReference>
<dbReference type="EMBL" id="BARS01004326">
    <property type="protein sequence ID" value="GAF76433.1"/>
    <property type="molecule type" value="Genomic_DNA"/>
</dbReference>
<gene>
    <name evidence="5" type="ORF">S01H1_08433</name>
</gene>
<dbReference type="GO" id="GO:0006366">
    <property type="term" value="P:transcription by RNA polymerase II"/>
    <property type="evidence" value="ECO:0007669"/>
    <property type="project" value="TreeGrafter"/>
</dbReference>
<dbReference type="GO" id="GO:0008270">
    <property type="term" value="F:zinc ion binding"/>
    <property type="evidence" value="ECO:0007669"/>
    <property type="project" value="InterPro"/>
</dbReference>
<dbReference type="InterPro" id="IPR020789">
    <property type="entry name" value="RNA_pol_suN_Zn-BS"/>
</dbReference>
<evidence type="ECO:0008006" key="6">
    <source>
        <dbReference type="Google" id="ProtNLM"/>
    </source>
</evidence>
<evidence type="ECO:0000256" key="3">
    <source>
        <dbReference type="ARBA" id="ARBA00022833"/>
    </source>
</evidence>
<name>X0S5U2_9ZZZZ</name>
<proteinExistence type="inferred from homology"/>
<feature type="non-terminal residue" evidence="5">
    <location>
        <position position="1"/>
    </location>
</feature>
<dbReference type="Pfam" id="PF01194">
    <property type="entry name" value="RNA_pol_N"/>
    <property type="match status" value="1"/>
</dbReference>